<accession>A0ACB8FZ08</accession>
<evidence type="ECO:0000313" key="1">
    <source>
        <dbReference type="EMBL" id="KAH8012546.1"/>
    </source>
</evidence>
<sequence length="108" mass="12311">MSFQWRRRVPNPIISAVIHSAAMTHNKDPFPPKILQWVPFGHRQCHELRGRGGIFMDGAKTHLLCKSYMAPTFESQCDTLQRQLHPLVGNAQSFFPAHIRHPKGDSPT</sequence>
<reference evidence="1" key="1">
    <citation type="submission" date="2021-08" db="EMBL/GenBank/DDBJ databases">
        <title>The first chromosome-level gecko genome reveals the dynamic sex chromosomes of Neotropical dwarf geckos (Sphaerodactylidae: Sphaerodactylus).</title>
        <authorList>
            <person name="Pinto B.J."/>
            <person name="Keating S.E."/>
            <person name="Gamble T."/>
        </authorList>
    </citation>
    <scope>NUCLEOTIDE SEQUENCE</scope>
    <source>
        <strain evidence="1">TG3544</strain>
    </source>
</reference>
<organism evidence="1 2">
    <name type="scientific">Sphaerodactylus townsendi</name>
    <dbReference type="NCBI Taxonomy" id="933632"/>
    <lineage>
        <taxon>Eukaryota</taxon>
        <taxon>Metazoa</taxon>
        <taxon>Chordata</taxon>
        <taxon>Craniata</taxon>
        <taxon>Vertebrata</taxon>
        <taxon>Euteleostomi</taxon>
        <taxon>Lepidosauria</taxon>
        <taxon>Squamata</taxon>
        <taxon>Bifurcata</taxon>
        <taxon>Gekkota</taxon>
        <taxon>Sphaerodactylidae</taxon>
        <taxon>Sphaerodactylus</taxon>
    </lineage>
</organism>
<dbReference type="Proteomes" id="UP000827872">
    <property type="component" value="Linkage Group LG13"/>
</dbReference>
<evidence type="ECO:0000313" key="2">
    <source>
        <dbReference type="Proteomes" id="UP000827872"/>
    </source>
</evidence>
<gene>
    <name evidence="1" type="ORF">K3G42_018566</name>
</gene>
<keyword evidence="2" id="KW-1185">Reference proteome</keyword>
<dbReference type="EMBL" id="CM037626">
    <property type="protein sequence ID" value="KAH8012546.1"/>
    <property type="molecule type" value="Genomic_DNA"/>
</dbReference>
<proteinExistence type="predicted"/>
<comment type="caution">
    <text evidence="1">The sequence shown here is derived from an EMBL/GenBank/DDBJ whole genome shotgun (WGS) entry which is preliminary data.</text>
</comment>
<protein>
    <submittedName>
        <fullName evidence="1">Uncharacterized protein</fullName>
    </submittedName>
</protein>
<name>A0ACB8FZ08_9SAUR</name>